<name>A0AAW0EVV3_9TRYP</name>
<accession>A0AAW0EVV3</accession>
<reference evidence="1 2" key="1">
    <citation type="journal article" date="2021" name="MBio">
        <title>A New Model Trypanosomatid, Novymonas esmeraldas: Genomic Perception of Its 'Candidatus Pandoraea novymonadis' Endosymbiont.</title>
        <authorList>
            <person name="Zakharova A."/>
            <person name="Saura A."/>
            <person name="Butenko A."/>
            <person name="Podesvova L."/>
            <person name="Warmusova S."/>
            <person name="Kostygov A.Y."/>
            <person name="Nenarokova A."/>
            <person name="Lukes J."/>
            <person name="Opperdoes F.R."/>
            <person name="Yurchenko V."/>
        </authorList>
    </citation>
    <scope>NUCLEOTIDE SEQUENCE [LARGE SCALE GENOMIC DNA]</scope>
    <source>
        <strain evidence="1 2">E262AT.01</strain>
    </source>
</reference>
<dbReference type="EMBL" id="JAECZO010000114">
    <property type="protein sequence ID" value="KAK7197662.1"/>
    <property type="molecule type" value="Genomic_DNA"/>
</dbReference>
<organism evidence="1 2">
    <name type="scientific">Novymonas esmeraldas</name>
    <dbReference type="NCBI Taxonomy" id="1808958"/>
    <lineage>
        <taxon>Eukaryota</taxon>
        <taxon>Discoba</taxon>
        <taxon>Euglenozoa</taxon>
        <taxon>Kinetoplastea</taxon>
        <taxon>Metakinetoplastina</taxon>
        <taxon>Trypanosomatida</taxon>
        <taxon>Trypanosomatidae</taxon>
        <taxon>Novymonas</taxon>
    </lineage>
</organism>
<dbReference type="AlphaFoldDB" id="A0AAW0EVV3"/>
<protein>
    <submittedName>
        <fullName evidence="1">Uncharacterized protein</fullName>
    </submittedName>
</protein>
<evidence type="ECO:0000313" key="1">
    <source>
        <dbReference type="EMBL" id="KAK7197662.1"/>
    </source>
</evidence>
<evidence type="ECO:0000313" key="2">
    <source>
        <dbReference type="Proteomes" id="UP001430356"/>
    </source>
</evidence>
<proteinExistence type="predicted"/>
<keyword evidence="2" id="KW-1185">Reference proteome</keyword>
<comment type="caution">
    <text evidence="1">The sequence shown here is derived from an EMBL/GenBank/DDBJ whole genome shotgun (WGS) entry which is preliminary data.</text>
</comment>
<gene>
    <name evidence="1" type="ORF">NESM_000717700</name>
</gene>
<dbReference type="Proteomes" id="UP001430356">
    <property type="component" value="Unassembled WGS sequence"/>
</dbReference>
<sequence>MDGSPFLVALYEDVSRRLPLWTTRYVRLRPGDVCAVCCTHGGDGSPVQRRLFLAVEASNSNRIDAAVLAEWVTVVDAWRGGAGEAGEVRCYLGLVDVAGTVSYYECETAVLPGDA</sequence>